<evidence type="ECO:0000313" key="2">
    <source>
        <dbReference type="EMBL" id="GAA1767966.1"/>
    </source>
</evidence>
<protein>
    <submittedName>
        <fullName evidence="2">Uncharacterized protein</fullName>
    </submittedName>
</protein>
<sequence length="249" mass="27812">MEWLQRGSESVGITFGSWPDWIAAIATGLAFLIAAITYARSTRDHREGQARLVYATFKDVKSYPPGEVIPISTDGVDIGYGEGTAIVPGIGDDGKHGMVTTAGIMRTTVAIHNGSKELIGPLKLQLWDPGAKKLFDRVALTIGPIEPETDKLVDFSVINAHFPGGEPSLSPVIIFRDSSGRWWKRHQYEPIERIHDDPNNLAETPTERAERAIRVREWFGKELDPEPKPSLRVKYHRLMRRLRGKQPIP</sequence>
<evidence type="ECO:0000313" key="3">
    <source>
        <dbReference type="Proteomes" id="UP001500506"/>
    </source>
</evidence>
<keyword evidence="1" id="KW-0812">Transmembrane</keyword>
<keyword evidence="3" id="KW-1185">Reference proteome</keyword>
<dbReference type="Proteomes" id="UP001500506">
    <property type="component" value="Unassembled WGS sequence"/>
</dbReference>
<gene>
    <name evidence="2" type="ORF">GCM10009747_30970</name>
</gene>
<dbReference type="EMBL" id="BAAANH010000006">
    <property type="protein sequence ID" value="GAA1767966.1"/>
    <property type="molecule type" value="Genomic_DNA"/>
</dbReference>
<accession>A0ABN2KWF7</accession>
<comment type="caution">
    <text evidence="2">The sequence shown here is derived from an EMBL/GenBank/DDBJ whole genome shotgun (WGS) entry which is preliminary data.</text>
</comment>
<evidence type="ECO:0000256" key="1">
    <source>
        <dbReference type="SAM" id="Phobius"/>
    </source>
</evidence>
<organism evidence="2 3">
    <name type="scientific">Agromyces humatus</name>
    <dbReference type="NCBI Taxonomy" id="279573"/>
    <lineage>
        <taxon>Bacteria</taxon>
        <taxon>Bacillati</taxon>
        <taxon>Actinomycetota</taxon>
        <taxon>Actinomycetes</taxon>
        <taxon>Micrococcales</taxon>
        <taxon>Microbacteriaceae</taxon>
        <taxon>Agromyces</taxon>
    </lineage>
</organism>
<feature type="transmembrane region" description="Helical" evidence="1">
    <location>
        <begin position="20"/>
        <end position="39"/>
    </location>
</feature>
<proteinExistence type="predicted"/>
<name>A0ABN2KWF7_9MICO</name>
<keyword evidence="1" id="KW-1133">Transmembrane helix</keyword>
<dbReference type="RefSeq" id="WP_232498257.1">
    <property type="nucleotide sequence ID" value="NZ_BAAANH010000006.1"/>
</dbReference>
<keyword evidence="1" id="KW-0472">Membrane</keyword>
<reference evidence="2 3" key="1">
    <citation type="journal article" date="2019" name="Int. J. Syst. Evol. Microbiol.">
        <title>The Global Catalogue of Microorganisms (GCM) 10K type strain sequencing project: providing services to taxonomists for standard genome sequencing and annotation.</title>
        <authorList>
            <consortium name="The Broad Institute Genomics Platform"/>
            <consortium name="The Broad Institute Genome Sequencing Center for Infectious Disease"/>
            <person name="Wu L."/>
            <person name="Ma J."/>
        </authorList>
    </citation>
    <scope>NUCLEOTIDE SEQUENCE [LARGE SCALE GENOMIC DNA]</scope>
    <source>
        <strain evidence="2 3">JCM 14319</strain>
    </source>
</reference>